<keyword evidence="2" id="KW-1185">Reference proteome</keyword>
<name>A0A4C1Z0P0_EUMVA</name>
<evidence type="ECO:0000313" key="2">
    <source>
        <dbReference type="Proteomes" id="UP000299102"/>
    </source>
</evidence>
<comment type="caution">
    <text evidence="1">The sequence shown here is derived from an EMBL/GenBank/DDBJ whole genome shotgun (WGS) entry which is preliminary data.</text>
</comment>
<sequence length="148" mass="16722">MFSAPNKILTVEYWYQIFQFPGLEKFVNFLHYNMEVVVAEYPASPDPSTAQDTQKVNVEATARRLNMTGHGVLILVTIYLLPKKKFLRSDLETLFALGDAVILFGDLDSKTNALKTEESAPIPALTKPDNYIAFDNREKAEYLADSIE</sequence>
<dbReference type="EMBL" id="BGZK01001480">
    <property type="protein sequence ID" value="GBP80762.1"/>
    <property type="molecule type" value="Genomic_DNA"/>
</dbReference>
<protein>
    <submittedName>
        <fullName evidence="1">Uncharacterized protein</fullName>
    </submittedName>
</protein>
<organism evidence="1 2">
    <name type="scientific">Eumeta variegata</name>
    <name type="common">Bagworm moth</name>
    <name type="synonym">Eumeta japonica</name>
    <dbReference type="NCBI Taxonomy" id="151549"/>
    <lineage>
        <taxon>Eukaryota</taxon>
        <taxon>Metazoa</taxon>
        <taxon>Ecdysozoa</taxon>
        <taxon>Arthropoda</taxon>
        <taxon>Hexapoda</taxon>
        <taxon>Insecta</taxon>
        <taxon>Pterygota</taxon>
        <taxon>Neoptera</taxon>
        <taxon>Endopterygota</taxon>
        <taxon>Lepidoptera</taxon>
        <taxon>Glossata</taxon>
        <taxon>Ditrysia</taxon>
        <taxon>Tineoidea</taxon>
        <taxon>Psychidae</taxon>
        <taxon>Oiketicinae</taxon>
        <taxon>Eumeta</taxon>
    </lineage>
</organism>
<evidence type="ECO:0000313" key="1">
    <source>
        <dbReference type="EMBL" id="GBP80762.1"/>
    </source>
</evidence>
<proteinExistence type="predicted"/>
<accession>A0A4C1Z0P0</accession>
<dbReference type="AlphaFoldDB" id="A0A4C1Z0P0"/>
<dbReference type="OrthoDB" id="410155at2759"/>
<gene>
    <name evidence="1" type="ORF">EVAR_56608_1</name>
</gene>
<reference evidence="1 2" key="1">
    <citation type="journal article" date="2019" name="Commun. Biol.">
        <title>The bagworm genome reveals a unique fibroin gene that provides high tensile strength.</title>
        <authorList>
            <person name="Kono N."/>
            <person name="Nakamura H."/>
            <person name="Ohtoshi R."/>
            <person name="Tomita M."/>
            <person name="Numata K."/>
            <person name="Arakawa K."/>
        </authorList>
    </citation>
    <scope>NUCLEOTIDE SEQUENCE [LARGE SCALE GENOMIC DNA]</scope>
</reference>
<dbReference type="Proteomes" id="UP000299102">
    <property type="component" value="Unassembled WGS sequence"/>
</dbReference>